<reference evidence="3 4" key="1">
    <citation type="journal article" date="2018" name="Appl. Microbiol. Biotechnol.">
        <title>Co-cultivation of the strictly anaerobic methanogen Methanosarcina barkeri with aerobic methanotrophs in an oxygen-limited membrane bioreactor.</title>
        <authorList>
            <person name="In 't Zandt M.H."/>
            <person name="van den Bosch T.J.M."/>
            <person name="Rijkers R."/>
            <person name="van Kessel M.A.H.J."/>
            <person name="Jetten M.S.M."/>
            <person name="Welte C.U."/>
        </authorList>
    </citation>
    <scope>NUCLEOTIDE SEQUENCE [LARGE SCALE GENOMIC DNA]</scope>
    <source>
        <strain evidence="3 4">DSM 17706</strain>
    </source>
</reference>
<feature type="transmembrane region" description="Helical" evidence="1">
    <location>
        <begin position="83"/>
        <end position="113"/>
    </location>
</feature>
<evidence type="ECO:0000313" key="3">
    <source>
        <dbReference type="EMBL" id="PWB95069.1"/>
    </source>
</evidence>
<keyword evidence="1" id="KW-1133">Transmembrane helix</keyword>
<dbReference type="PANTHER" id="PTHR23028">
    <property type="entry name" value="ACETYLTRANSFERASE"/>
    <property type="match status" value="1"/>
</dbReference>
<gene>
    <name evidence="3" type="ORF">C5689_04580</name>
</gene>
<dbReference type="Proteomes" id="UP000245137">
    <property type="component" value="Unassembled WGS sequence"/>
</dbReference>
<feature type="transmembrane region" description="Helical" evidence="1">
    <location>
        <begin position="312"/>
        <end position="330"/>
    </location>
</feature>
<feature type="transmembrane region" description="Helical" evidence="1">
    <location>
        <begin position="185"/>
        <end position="206"/>
    </location>
</feature>
<dbReference type="InterPro" id="IPR050879">
    <property type="entry name" value="Acyltransferase_3"/>
</dbReference>
<evidence type="ECO:0000259" key="2">
    <source>
        <dbReference type="Pfam" id="PF01757"/>
    </source>
</evidence>
<dbReference type="InterPro" id="IPR002656">
    <property type="entry name" value="Acyl_transf_3_dom"/>
</dbReference>
<keyword evidence="4" id="KW-1185">Reference proteome</keyword>
<evidence type="ECO:0000256" key="1">
    <source>
        <dbReference type="SAM" id="Phobius"/>
    </source>
</evidence>
<sequence length="423" mass="45491">MSDRWFPHAAIGSNGVATNESSFSEMQGEALLTRSVCRVAGALPRNVSLDGMRGVAALFVVLSHVVAGFAPSVYFGGRADEDAWWWTVFSVTPGFFVINGAFHVHLFFVLSAYVIAGSSDGARTPLLSQCAARIVRLSFPCAAAILLTYMLFKLDAMYMAKASEIVGHPWIERQYSDPNISWSHALAEALGTYYLTGGSILVPVLWTMQRELIGSIGIYIIFKSASAASTRLMAYVAIAALCVVARLEPQNYLCFVAGAAMYDLGVVKRRPPRQLVVAAIALGIFLGGKPLSAPSLSSIYFPLVHFADGMHVTGLIYPLGAMLLLFGALTSPTMQNILSGRSGAFLGKISFSLYLVHFPLLGSVQAAGFVYFGYTSSIALACVTLVYICVVLAVSTAFYAVVERPTLGLLRSIKRAHRPQLAT</sequence>
<dbReference type="GO" id="GO:0016747">
    <property type="term" value="F:acyltransferase activity, transferring groups other than amino-acyl groups"/>
    <property type="evidence" value="ECO:0007669"/>
    <property type="project" value="InterPro"/>
</dbReference>
<evidence type="ECO:0000313" key="4">
    <source>
        <dbReference type="Proteomes" id="UP000245137"/>
    </source>
</evidence>
<feature type="transmembrane region" description="Helical" evidence="1">
    <location>
        <begin position="55"/>
        <end position="77"/>
    </location>
</feature>
<feature type="domain" description="Acyltransferase 3" evidence="2">
    <location>
        <begin position="47"/>
        <end position="393"/>
    </location>
</feature>
<protein>
    <recommendedName>
        <fullName evidence="2">Acyltransferase 3 domain-containing protein</fullName>
    </recommendedName>
</protein>
<feature type="transmembrane region" description="Helical" evidence="1">
    <location>
        <begin position="351"/>
        <end position="372"/>
    </location>
</feature>
<comment type="caution">
    <text evidence="3">The sequence shown here is derived from an EMBL/GenBank/DDBJ whole genome shotgun (WGS) entry which is preliminary data.</text>
</comment>
<name>A0A2U1STZ5_METSR</name>
<accession>A0A2U1STZ5</accession>
<feature type="transmembrane region" description="Helical" evidence="1">
    <location>
        <begin position="378"/>
        <end position="402"/>
    </location>
</feature>
<dbReference type="Pfam" id="PF01757">
    <property type="entry name" value="Acyl_transf_3"/>
    <property type="match status" value="1"/>
</dbReference>
<feature type="transmembrane region" description="Helical" evidence="1">
    <location>
        <begin position="274"/>
        <end position="292"/>
    </location>
</feature>
<proteinExistence type="predicted"/>
<keyword evidence="1" id="KW-0472">Membrane</keyword>
<organism evidence="3 4">
    <name type="scientific">Methylosinus sporium</name>
    <dbReference type="NCBI Taxonomy" id="428"/>
    <lineage>
        <taxon>Bacteria</taxon>
        <taxon>Pseudomonadati</taxon>
        <taxon>Pseudomonadota</taxon>
        <taxon>Alphaproteobacteria</taxon>
        <taxon>Hyphomicrobiales</taxon>
        <taxon>Methylocystaceae</taxon>
        <taxon>Methylosinus</taxon>
    </lineage>
</organism>
<dbReference type="AlphaFoldDB" id="A0A2U1STZ5"/>
<keyword evidence="1" id="KW-0812">Transmembrane</keyword>
<feature type="transmembrane region" description="Helical" evidence="1">
    <location>
        <begin position="134"/>
        <end position="152"/>
    </location>
</feature>
<dbReference type="PANTHER" id="PTHR23028:SF134">
    <property type="entry name" value="PUTATIVE (AFU_ORTHOLOGUE AFUA_4G08520)-RELATED"/>
    <property type="match status" value="1"/>
</dbReference>
<dbReference type="EMBL" id="PUIV01000004">
    <property type="protein sequence ID" value="PWB95069.1"/>
    <property type="molecule type" value="Genomic_DNA"/>
</dbReference>